<protein>
    <recommendedName>
        <fullName evidence="2">KATNIP domain-containing protein</fullName>
    </recommendedName>
</protein>
<feature type="domain" description="KATNIP" evidence="2">
    <location>
        <begin position="541"/>
        <end position="664"/>
    </location>
</feature>
<dbReference type="OrthoDB" id="304622at2759"/>
<sequence>MSDPHRKDRKWSSKPGAPPVTTIPSMASMADALTPKSSGASSVENTPAMEKQLQYLRKLEERNRIKKKLDEQSKNDKDVHDKEKEVGFTTNFNGENAHRKNKHARMPEAKARAKSAGPMKLPLRTAPVAATLPPQLADDRADSKHPRSGSHSTGTLPLHHTQATSTSSGGRPRHKWTKPEGVAAERDGCIVFAIAPQLSGQRIEGNGDDNPEPEDVDEDYMDESFEEFEDNSTGDEHMWSKEGQHYHGRHDDDEVNDVTPPPTLQAVVLAEPSLPVAAALESQVANLPLGQTTLELNALIQGLTRDKQRELVSVLQTLTHSSKQTADDVPVLQQQSAIDPTVWGQQLTPSMASSQLTSNQRAWEAEVTRKLEFERHESMRLVAEAEARRAERLKKLQDEEMEFETLMAQRRLDMQKKWMDTTTSSFTTNTASVTALTAPVSIPASLMATRSTQEDVPIQPEGPERPVPPTPQAFMAMSIPTGSPPKPQPSTSSHIALPSQVSMSLGLPPAAPTIPTSSQVKQSTSSSLSVSKPPRWIEVRIKLLSSWGKSRVVGLTQICVYDMDGNELDVPLESLRLFSGQAEGQPIPRSNSMVRDLTRLFNGVATTTSESDMWLGRQIDAHPLQIAFGVYTPPNKLCIWNYNHKLHVAACVRDIEVFVDNQCKWTGSLPETYGSEDENTCTWINVATVMRKKPKDSKKTPTPSAPAPPMAAPTDPPRSSGPIWLPSSTSALSALPPHNNLKPDASLTSLASQAKVEHHLAHHDIKALDDVLSTSVKPSTSRRRNAGEATTQHDLVQPISLPPNSVVGSAMPSLQSSWDTLEHFKRTNRSRLEPPADIASTPRSFPAPDSVAPTFSTAPSNTNRTTAVLTRSTSQSSSMADLLRPATLPTYPPTTKIPILPTGRKLVMECLSTWGDPYYIGLNGLDVFDDRGQAVKVASPQDQVTAVPASINILPEYATAKARDPRVAANIVDGVNYTCDDLHMWLAPFTPHQVHSVTVEFNTMVTISLLRVWNYNKSRAHSFRGVKLVRVLLDGQEIFQGEIRQAPGILGAVDQCCEVILFTTDESLLSMIEQVDDDPTVDVTSAVVHDIQSIPRPSTAEERNNQRPNTAYAPVSASPPSMQPKDCDGVQQHPPPACDMVQQKQKQQPTKGFRGRTLQLVVLSTWGDRHYVGLTGISLWVLPQDGSSKEPTGLSLTPHQLDATPRDLQSLGYTGDPRTLDKLVDGVNVTCDDTHMWLVPFEGGKAEVRVHLATETAVYGLDVWNYNKSAEDTYRGVKSAIVLIDNVVVATVALRKAPGHALFDFKQSIVLGEWALYRSLSTSSGVSSTYKTHVLKQDYEPPLLPSGFLFKFVLWSTWGDPYYVGLNGIELYDTRGDKLPPPTLVAALPTGLADVQVKQDIRVVQNLFQGINNTWDAAEAWLAPLASSLGQCDGNVVFAMFDTPVTVSMIKIYNYSKTPDRGAREIEIYVDDLKVYMGSLRQAPPSPGVTRLGKVQQGVEFGQPILFTLNPAQVEHEKRKVVYCGSEDQDVLCINEGQVVIESKAMHRAPDPGAEGVVVDLDKRPTTAMCRT</sequence>
<dbReference type="Pfam" id="PF14652">
    <property type="entry name" value="DUF4457"/>
    <property type="match status" value="4"/>
</dbReference>
<organism evidence="3">
    <name type="scientific">Aphanomyces astaci</name>
    <name type="common">Crayfish plague agent</name>
    <dbReference type="NCBI Taxonomy" id="112090"/>
    <lineage>
        <taxon>Eukaryota</taxon>
        <taxon>Sar</taxon>
        <taxon>Stramenopiles</taxon>
        <taxon>Oomycota</taxon>
        <taxon>Saprolegniomycetes</taxon>
        <taxon>Saprolegniales</taxon>
        <taxon>Verrucalvaceae</taxon>
        <taxon>Aphanomyces</taxon>
    </lineage>
</organism>
<dbReference type="GeneID" id="20819948"/>
<feature type="compositionally biased region" description="Basic and acidic residues" evidence="1">
    <location>
        <begin position="66"/>
        <end position="86"/>
    </location>
</feature>
<feature type="domain" description="KATNIP" evidence="2">
    <location>
        <begin position="963"/>
        <end position="1067"/>
    </location>
</feature>
<feature type="compositionally biased region" description="Pro residues" evidence="1">
    <location>
        <begin position="703"/>
        <end position="716"/>
    </location>
</feature>
<feature type="region of interest" description="Disordered" evidence="1">
    <location>
        <begin position="772"/>
        <end position="791"/>
    </location>
</feature>
<dbReference type="InterPro" id="IPR027859">
    <property type="entry name" value="KATNIP_dom"/>
</dbReference>
<feature type="region of interest" description="Disordered" evidence="1">
    <location>
        <begin position="227"/>
        <end position="255"/>
    </location>
</feature>
<feature type="domain" description="KATNIP" evidence="2">
    <location>
        <begin position="1161"/>
        <end position="1483"/>
    </location>
</feature>
<reference evidence="3" key="1">
    <citation type="submission" date="2013-12" db="EMBL/GenBank/DDBJ databases">
        <title>The Genome Sequence of Aphanomyces astaci APO3.</title>
        <authorList>
            <consortium name="The Broad Institute Genomics Platform"/>
            <person name="Russ C."/>
            <person name="Tyler B."/>
            <person name="van West P."/>
            <person name="Dieguez-Uribeondo J."/>
            <person name="Young S.K."/>
            <person name="Zeng Q."/>
            <person name="Gargeya S."/>
            <person name="Fitzgerald M."/>
            <person name="Abouelleil A."/>
            <person name="Alvarado L."/>
            <person name="Chapman S.B."/>
            <person name="Gainer-Dewar J."/>
            <person name="Goldberg J."/>
            <person name="Griggs A."/>
            <person name="Gujja S."/>
            <person name="Hansen M."/>
            <person name="Howarth C."/>
            <person name="Imamovic A."/>
            <person name="Ireland A."/>
            <person name="Larimer J."/>
            <person name="McCowan C."/>
            <person name="Murphy C."/>
            <person name="Pearson M."/>
            <person name="Poon T.W."/>
            <person name="Priest M."/>
            <person name="Roberts A."/>
            <person name="Saif S."/>
            <person name="Shea T."/>
            <person name="Sykes S."/>
            <person name="Wortman J."/>
            <person name="Nusbaum C."/>
            <person name="Birren B."/>
        </authorList>
    </citation>
    <scope>NUCLEOTIDE SEQUENCE [LARGE SCALE GENOMIC DNA]</scope>
    <source>
        <strain evidence="3">APO3</strain>
    </source>
</reference>
<dbReference type="VEuPathDB" id="FungiDB:H257_17952"/>
<evidence type="ECO:0000313" key="3">
    <source>
        <dbReference type="EMBL" id="ETV65304.1"/>
    </source>
</evidence>
<dbReference type="RefSeq" id="XP_009845230.1">
    <property type="nucleotide sequence ID" value="XM_009846928.1"/>
</dbReference>
<feature type="region of interest" description="Disordered" evidence="1">
    <location>
        <begin position="449"/>
        <end position="494"/>
    </location>
</feature>
<dbReference type="PANTHER" id="PTHR21534">
    <property type="entry name" value="KATANIN-INTERACTING PROTEIN"/>
    <property type="match status" value="1"/>
</dbReference>
<feature type="compositionally biased region" description="Polar residues" evidence="1">
    <location>
        <begin position="853"/>
        <end position="879"/>
    </location>
</feature>
<feature type="domain" description="KATNIP" evidence="2">
    <location>
        <begin position="891"/>
        <end position="959"/>
    </location>
</feature>
<feature type="region of interest" description="Disordered" evidence="1">
    <location>
        <begin position="66"/>
        <end position="182"/>
    </location>
</feature>
<gene>
    <name evidence="3" type="ORF">H257_17952</name>
</gene>
<feature type="region of interest" description="Disordered" evidence="1">
    <location>
        <begin position="833"/>
        <end position="880"/>
    </location>
</feature>
<feature type="region of interest" description="Disordered" evidence="1">
    <location>
        <begin position="1092"/>
        <end position="1131"/>
    </location>
</feature>
<feature type="region of interest" description="Disordered" evidence="1">
    <location>
        <begin position="1"/>
        <end position="52"/>
    </location>
</feature>
<feature type="compositionally biased region" description="Basic and acidic residues" evidence="1">
    <location>
        <begin position="234"/>
        <end position="252"/>
    </location>
</feature>
<evidence type="ECO:0000259" key="2">
    <source>
        <dbReference type="Pfam" id="PF14652"/>
    </source>
</evidence>
<feature type="compositionally biased region" description="Low complexity" evidence="1">
    <location>
        <begin position="516"/>
        <end position="529"/>
    </location>
</feature>
<evidence type="ECO:0000256" key="1">
    <source>
        <dbReference type="SAM" id="MobiDB-lite"/>
    </source>
</evidence>
<feature type="region of interest" description="Disordered" evidence="1">
    <location>
        <begin position="692"/>
        <end position="740"/>
    </location>
</feature>
<proteinExistence type="predicted"/>
<name>W4FEI8_APHAT</name>
<dbReference type="InterPro" id="IPR026704">
    <property type="entry name" value="KATNIP"/>
</dbReference>
<feature type="region of interest" description="Disordered" evidence="1">
    <location>
        <begin position="507"/>
        <end position="529"/>
    </location>
</feature>
<feature type="compositionally biased region" description="Polar residues" evidence="1">
    <location>
        <begin position="149"/>
        <end position="169"/>
    </location>
</feature>
<feature type="compositionally biased region" description="Low complexity" evidence="1">
    <location>
        <begin position="725"/>
        <end position="737"/>
    </location>
</feature>
<dbReference type="PANTHER" id="PTHR21534:SF0">
    <property type="entry name" value="KATANIN-INTERACTING PROTEIN"/>
    <property type="match status" value="1"/>
</dbReference>
<dbReference type="EMBL" id="KI913241">
    <property type="protein sequence ID" value="ETV65304.1"/>
    <property type="molecule type" value="Genomic_DNA"/>
</dbReference>
<feature type="compositionally biased region" description="Polar residues" evidence="1">
    <location>
        <begin position="35"/>
        <end position="45"/>
    </location>
</feature>
<dbReference type="STRING" id="112090.W4FEI8"/>
<accession>W4FEI8</accession>